<keyword evidence="3" id="KW-0804">Transcription</keyword>
<keyword evidence="1" id="KW-0805">Transcription regulation</keyword>
<organism evidence="5 6">
    <name type="scientific">Stenotrophomonas humi</name>
    <dbReference type="NCBI Taxonomy" id="405444"/>
    <lineage>
        <taxon>Bacteria</taxon>
        <taxon>Pseudomonadati</taxon>
        <taxon>Pseudomonadota</taxon>
        <taxon>Gammaproteobacteria</taxon>
        <taxon>Lysobacterales</taxon>
        <taxon>Lysobacteraceae</taxon>
        <taxon>Stenotrophomonas</taxon>
    </lineage>
</organism>
<dbReference type="InterPro" id="IPR019887">
    <property type="entry name" value="Tscrpt_reg_AsnC/Lrp_C"/>
</dbReference>
<protein>
    <submittedName>
        <fullName evidence="5">AsnC family transcriptional regulator</fullName>
    </submittedName>
</protein>
<sequence length="156" mass="17297">MAKPPVLDDFDRAILALLQQDNSTPQREIAEAVYLSAPAVQRRIRRLQDSGVIAANTAVLDARLLGRPLTLIVEVRVISEQKAKVAPFKQRVQEEPAVQQCYSITGDGDFLLVLSVASMEEYEALSERLFGSDQNVERFRTSVALGTLKRSFAIPL</sequence>
<accession>A0A0R0C5L2</accession>
<dbReference type="OrthoDB" id="8590699at2"/>
<dbReference type="GO" id="GO:0043200">
    <property type="term" value="P:response to amino acid"/>
    <property type="evidence" value="ECO:0007669"/>
    <property type="project" value="TreeGrafter"/>
</dbReference>
<dbReference type="AlphaFoldDB" id="A0A0R0C5L2"/>
<dbReference type="InterPro" id="IPR011991">
    <property type="entry name" value="ArsR-like_HTH"/>
</dbReference>
<proteinExistence type="predicted"/>
<dbReference type="InterPro" id="IPR036388">
    <property type="entry name" value="WH-like_DNA-bd_sf"/>
</dbReference>
<dbReference type="STRING" id="405444.ABB26_05580"/>
<dbReference type="GO" id="GO:0006355">
    <property type="term" value="P:regulation of DNA-templated transcription"/>
    <property type="evidence" value="ECO:0007669"/>
    <property type="project" value="UniProtKB-ARBA"/>
</dbReference>
<dbReference type="SUPFAM" id="SSF46785">
    <property type="entry name" value="Winged helix' DNA-binding domain"/>
    <property type="match status" value="1"/>
</dbReference>
<evidence type="ECO:0000313" key="6">
    <source>
        <dbReference type="Proteomes" id="UP000050864"/>
    </source>
</evidence>
<dbReference type="Proteomes" id="UP000050864">
    <property type="component" value="Unassembled WGS sequence"/>
</dbReference>
<dbReference type="GO" id="GO:0043565">
    <property type="term" value="F:sequence-specific DNA binding"/>
    <property type="evidence" value="ECO:0007669"/>
    <property type="project" value="InterPro"/>
</dbReference>
<dbReference type="RefSeq" id="WP_057632688.1">
    <property type="nucleotide sequence ID" value="NZ_LDJI01000010.1"/>
</dbReference>
<dbReference type="EMBL" id="LDJI01000010">
    <property type="protein sequence ID" value="KRG65007.1"/>
    <property type="molecule type" value="Genomic_DNA"/>
</dbReference>
<dbReference type="PROSITE" id="PS50956">
    <property type="entry name" value="HTH_ASNC_2"/>
    <property type="match status" value="1"/>
</dbReference>
<evidence type="ECO:0000256" key="1">
    <source>
        <dbReference type="ARBA" id="ARBA00023015"/>
    </source>
</evidence>
<evidence type="ECO:0000256" key="3">
    <source>
        <dbReference type="ARBA" id="ARBA00023163"/>
    </source>
</evidence>
<dbReference type="InterPro" id="IPR019888">
    <property type="entry name" value="Tscrpt_reg_AsnC-like"/>
</dbReference>
<gene>
    <name evidence="5" type="ORF">ABB26_05580</name>
</gene>
<dbReference type="PATRIC" id="fig|405444.3.peg.112"/>
<feature type="domain" description="HTH asnC-type" evidence="4">
    <location>
        <begin position="7"/>
        <end position="68"/>
    </location>
</feature>
<dbReference type="Gene3D" id="3.30.70.920">
    <property type="match status" value="1"/>
</dbReference>
<dbReference type="InterPro" id="IPR011008">
    <property type="entry name" value="Dimeric_a/b-barrel"/>
</dbReference>
<dbReference type="CDD" id="cd00090">
    <property type="entry name" value="HTH_ARSR"/>
    <property type="match status" value="1"/>
</dbReference>
<dbReference type="GO" id="GO:0005829">
    <property type="term" value="C:cytosol"/>
    <property type="evidence" value="ECO:0007669"/>
    <property type="project" value="TreeGrafter"/>
</dbReference>
<reference evidence="5 6" key="1">
    <citation type="submission" date="2015-05" db="EMBL/GenBank/DDBJ databases">
        <title>Genome sequencing and analysis of members of genus Stenotrophomonas.</title>
        <authorList>
            <person name="Patil P.P."/>
            <person name="Midha S."/>
            <person name="Patil P.B."/>
        </authorList>
    </citation>
    <scope>NUCLEOTIDE SEQUENCE [LARGE SCALE GENOMIC DNA]</scope>
    <source>
        <strain evidence="5 6">DSM 18929</strain>
    </source>
</reference>
<evidence type="ECO:0000256" key="2">
    <source>
        <dbReference type="ARBA" id="ARBA00023125"/>
    </source>
</evidence>
<dbReference type="InterPro" id="IPR000485">
    <property type="entry name" value="AsnC-type_HTH_dom"/>
</dbReference>
<dbReference type="SMART" id="SM00344">
    <property type="entry name" value="HTH_ASNC"/>
    <property type="match status" value="1"/>
</dbReference>
<dbReference type="Gene3D" id="1.10.10.10">
    <property type="entry name" value="Winged helix-like DNA-binding domain superfamily/Winged helix DNA-binding domain"/>
    <property type="match status" value="1"/>
</dbReference>
<dbReference type="SUPFAM" id="SSF54909">
    <property type="entry name" value="Dimeric alpha+beta barrel"/>
    <property type="match status" value="1"/>
</dbReference>
<keyword evidence="2" id="KW-0238">DNA-binding</keyword>
<dbReference type="InterPro" id="IPR036390">
    <property type="entry name" value="WH_DNA-bd_sf"/>
</dbReference>
<dbReference type="Pfam" id="PF01037">
    <property type="entry name" value="AsnC_trans_reg"/>
    <property type="match status" value="1"/>
</dbReference>
<dbReference type="Pfam" id="PF13412">
    <property type="entry name" value="HTH_24"/>
    <property type="match status" value="1"/>
</dbReference>
<name>A0A0R0C5L2_9GAMM</name>
<keyword evidence="6" id="KW-1185">Reference proteome</keyword>
<dbReference type="PRINTS" id="PR00033">
    <property type="entry name" value="HTHASNC"/>
</dbReference>
<dbReference type="PANTHER" id="PTHR30154">
    <property type="entry name" value="LEUCINE-RESPONSIVE REGULATORY PROTEIN"/>
    <property type="match status" value="1"/>
</dbReference>
<evidence type="ECO:0000313" key="5">
    <source>
        <dbReference type="EMBL" id="KRG65007.1"/>
    </source>
</evidence>
<evidence type="ECO:0000259" key="4">
    <source>
        <dbReference type="PROSITE" id="PS50956"/>
    </source>
</evidence>
<comment type="caution">
    <text evidence="5">The sequence shown here is derived from an EMBL/GenBank/DDBJ whole genome shotgun (WGS) entry which is preliminary data.</text>
</comment>
<dbReference type="PANTHER" id="PTHR30154:SF34">
    <property type="entry name" value="TRANSCRIPTIONAL REGULATOR AZLB"/>
    <property type="match status" value="1"/>
</dbReference>